<evidence type="ECO:0000256" key="1">
    <source>
        <dbReference type="SAM" id="MobiDB-lite"/>
    </source>
</evidence>
<gene>
    <name evidence="2" type="ORF">HDK90DRAFT_66648</name>
</gene>
<accession>A0ABR1YD62</accession>
<sequence>MQKVLGTMSLWRCLTRLSRQRRLNTSFRSYLWTASPACQDRVLKNDSNGVFDHISGRFVQAIASQFQPNKLTDSDPQPASTTRLGALQEDTPSTWPNSRRLRPNRSTKSRTMLSRSLASRKAAITACSKSPCATVSSLWRASRTHPMEQRHLLVANEVATLDYYLRLHGFPRPAGLRLLGPRRRMRRGHRVQSSWSLFRECL</sequence>
<dbReference type="EMBL" id="JBBWRZ010000011">
    <property type="protein sequence ID" value="KAK8225792.1"/>
    <property type="molecule type" value="Genomic_DNA"/>
</dbReference>
<dbReference type="Proteomes" id="UP001492380">
    <property type="component" value="Unassembled WGS sequence"/>
</dbReference>
<organism evidence="2 3">
    <name type="scientific">Phyllosticta capitalensis</name>
    <dbReference type="NCBI Taxonomy" id="121624"/>
    <lineage>
        <taxon>Eukaryota</taxon>
        <taxon>Fungi</taxon>
        <taxon>Dikarya</taxon>
        <taxon>Ascomycota</taxon>
        <taxon>Pezizomycotina</taxon>
        <taxon>Dothideomycetes</taxon>
        <taxon>Dothideomycetes incertae sedis</taxon>
        <taxon>Botryosphaeriales</taxon>
        <taxon>Phyllostictaceae</taxon>
        <taxon>Phyllosticta</taxon>
    </lineage>
</organism>
<comment type="caution">
    <text evidence="2">The sequence shown here is derived from an EMBL/GenBank/DDBJ whole genome shotgun (WGS) entry which is preliminary data.</text>
</comment>
<proteinExistence type="predicted"/>
<keyword evidence="3" id="KW-1185">Reference proteome</keyword>
<protein>
    <submittedName>
        <fullName evidence="2">Uncharacterized protein</fullName>
    </submittedName>
</protein>
<feature type="compositionally biased region" description="Polar residues" evidence="1">
    <location>
        <begin position="69"/>
        <end position="83"/>
    </location>
</feature>
<feature type="compositionally biased region" description="Basic residues" evidence="1">
    <location>
        <begin position="99"/>
        <end position="108"/>
    </location>
</feature>
<evidence type="ECO:0000313" key="2">
    <source>
        <dbReference type="EMBL" id="KAK8225792.1"/>
    </source>
</evidence>
<evidence type="ECO:0000313" key="3">
    <source>
        <dbReference type="Proteomes" id="UP001492380"/>
    </source>
</evidence>
<reference evidence="2 3" key="1">
    <citation type="submission" date="2024-04" db="EMBL/GenBank/DDBJ databases">
        <title>Phyllosticta paracitricarpa is synonymous to the EU quarantine fungus P. citricarpa based on phylogenomic analyses.</title>
        <authorList>
            <consortium name="Lawrence Berkeley National Laboratory"/>
            <person name="Van Ingen-Buijs V.A."/>
            <person name="Van Westerhoven A.C."/>
            <person name="Haridas S."/>
            <person name="Skiadas P."/>
            <person name="Martin F."/>
            <person name="Groenewald J.Z."/>
            <person name="Crous P.W."/>
            <person name="Seidl M.F."/>
        </authorList>
    </citation>
    <scope>NUCLEOTIDE SEQUENCE [LARGE SCALE GENOMIC DNA]</scope>
    <source>
        <strain evidence="2 3">CBS 123374</strain>
    </source>
</reference>
<feature type="region of interest" description="Disordered" evidence="1">
    <location>
        <begin position="69"/>
        <end position="113"/>
    </location>
</feature>
<name>A0ABR1YD62_9PEZI</name>